<accession>A0A4R6UG39</accession>
<dbReference type="Proteomes" id="UP000295375">
    <property type="component" value="Unassembled WGS sequence"/>
</dbReference>
<protein>
    <submittedName>
        <fullName evidence="2">Beta-ketoacyl synthase-like protein</fullName>
    </submittedName>
</protein>
<dbReference type="EMBL" id="SNYM01000025">
    <property type="protein sequence ID" value="TDQ44219.1"/>
    <property type="molecule type" value="Genomic_DNA"/>
</dbReference>
<dbReference type="Gene3D" id="3.40.47.10">
    <property type="match status" value="1"/>
</dbReference>
<feature type="domain" description="Beta-ketoacyl synthase-like N-terminal" evidence="1">
    <location>
        <begin position="22"/>
        <end position="198"/>
    </location>
</feature>
<dbReference type="Pfam" id="PF13723">
    <property type="entry name" value="Ketoacyl-synt_2"/>
    <property type="match status" value="1"/>
</dbReference>
<dbReference type="OrthoDB" id="9798676at2"/>
<sequence>MLNFAIADWQAWAPFAEDHASWQRWAAGETLPPISDKPALSWVNPMLRRRLSFLSRLMLQVAKPLAERQAIDAWVFASRHGELQTTVQLLVDIAKNEPLSPMAFSLSVHNTGAGLFSIASGTQAPMNAIAAGRDTFVMALTDAVARVNSHRAERVAVVYAEELLPERYADYQQGEAPALALGVVVDRSAAQWQLNREAGEATEGSPAEVMLKVLLGADREQHFPAEQGIWRLSRVGT</sequence>
<name>A0A4R6UG39_9GAMM</name>
<proteinExistence type="predicted"/>
<dbReference type="InterPro" id="IPR016039">
    <property type="entry name" value="Thiolase-like"/>
</dbReference>
<reference evidence="2 3" key="1">
    <citation type="submission" date="2019-03" db="EMBL/GenBank/DDBJ databases">
        <title>Genomic Encyclopedia of Type Strains, Phase IV (KMG-IV): sequencing the most valuable type-strain genomes for metagenomic binning, comparative biology and taxonomic classification.</title>
        <authorList>
            <person name="Goeker M."/>
        </authorList>
    </citation>
    <scope>NUCLEOTIDE SEQUENCE [LARGE SCALE GENOMIC DNA]</scope>
    <source>
        <strain evidence="2 3">DSM 103792</strain>
    </source>
</reference>
<dbReference type="InterPro" id="IPR014030">
    <property type="entry name" value="Ketoacyl_synth_N"/>
</dbReference>
<evidence type="ECO:0000313" key="3">
    <source>
        <dbReference type="Proteomes" id="UP000295375"/>
    </source>
</evidence>
<evidence type="ECO:0000313" key="2">
    <source>
        <dbReference type="EMBL" id="TDQ44219.1"/>
    </source>
</evidence>
<dbReference type="GO" id="GO:0016746">
    <property type="term" value="F:acyltransferase activity"/>
    <property type="evidence" value="ECO:0007669"/>
    <property type="project" value="InterPro"/>
</dbReference>
<keyword evidence="3" id="KW-1185">Reference proteome</keyword>
<comment type="caution">
    <text evidence="2">The sequence shown here is derived from an EMBL/GenBank/DDBJ whole genome shotgun (WGS) entry which is preliminary data.</text>
</comment>
<organism evidence="2 3">
    <name type="scientific">Permianibacter aggregans</name>
    <dbReference type="NCBI Taxonomy" id="1510150"/>
    <lineage>
        <taxon>Bacteria</taxon>
        <taxon>Pseudomonadati</taxon>
        <taxon>Pseudomonadota</taxon>
        <taxon>Gammaproteobacteria</taxon>
        <taxon>Pseudomonadales</taxon>
        <taxon>Pseudomonadaceae</taxon>
        <taxon>Permianibacter</taxon>
    </lineage>
</organism>
<dbReference type="SUPFAM" id="SSF53901">
    <property type="entry name" value="Thiolase-like"/>
    <property type="match status" value="1"/>
</dbReference>
<dbReference type="RefSeq" id="WP_133593300.1">
    <property type="nucleotide sequence ID" value="NZ_CP037953.1"/>
</dbReference>
<gene>
    <name evidence="2" type="ORF">EV696_12531</name>
</gene>
<dbReference type="AlphaFoldDB" id="A0A4R6UG39"/>
<evidence type="ECO:0000259" key="1">
    <source>
        <dbReference type="Pfam" id="PF13723"/>
    </source>
</evidence>